<keyword evidence="3" id="KW-1185">Reference proteome</keyword>
<feature type="compositionally biased region" description="Gly residues" evidence="1">
    <location>
        <begin position="73"/>
        <end position="89"/>
    </location>
</feature>
<accession>A0A4S8R3Q7</accession>
<evidence type="ECO:0000256" key="1">
    <source>
        <dbReference type="SAM" id="MobiDB-lite"/>
    </source>
</evidence>
<proteinExistence type="predicted"/>
<feature type="compositionally biased region" description="Low complexity" evidence="1">
    <location>
        <begin position="90"/>
        <end position="101"/>
    </location>
</feature>
<organism evidence="2 3">
    <name type="scientific">Botrytis galanthina</name>
    <dbReference type="NCBI Taxonomy" id="278940"/>
    <lineage>
        <taxon>Eukaryota</taxon>
        <taxon>Fungi</taxon>
        <taxon>Dikarya</taxon>
        <taxon>Ascomycota</taxon>
        <taxon>Pezizomycotina</taxon>
        <taxon>Leotiomycetes</taxon>
        <taxon>Helotiales</taxon>
        <taxon>Sclerotiniaceae</taxon>
        <taxon>Botrytis</taxon>
    </lineage>
</organism>
<name>A0A4S8R3Q7_9HELO</name>
<comment type="caution">
    <text evidence="2">The sequence shown here is derived from an EMBL/GenBank/DDBJ whole genome shotgun (WGS) entry which is preliminary data.</text>
</comment>
<evidence type="ECO:0000313" key="2">
    <source>
        <dbReference type="EMBL" id="THV52463.1"/>
    </source>
</evidence>
<reference evidence="2 3" key="1">
    <citation type="submission" date="2017-12" db="EMBL/GenBank/DDBJ databases">
        <title>Comparative genomics of Botrytis spp.</title>
        <authorList>
            <person name="Valero-Jimenez C.A."/>
            <person name="Tapia P."/>
            <person name="Veloso J."/>
            <person name="Silva-Moreno E."/>
            <person name="Staats M."/>
            <person name="Valdes J.H."/>
            <person name="Van Kan J.A.L."/>
        </authorList>
    </citation>
    <scope>NUCLEOTIDE SEQUENCE [LARGE SCALE GENOMIC DNA]</scope>
    <source>
        <strain evidence="2 3">MUCL435</strain>
    </source>
</reference>
<sequence length="138" mass="14664">MTTYQNCQADERPHQTAKYFWPCTRVSKEMKLSENTDREKLNCRKHFYDSWEDEHEPDPQESTNTGDAVAGGTITGGAASGGAASGGAATGSAMGSAAGSAVPVKRGGSQGKWERGRIASAKALVPGYDVVKRPLTRT</sequence>
<dbReference type="OrthoDB" id="10433481at2759"/>
<feature type="region of interest" description="Disordered" evidence="1">
    <location>
        <begin position="51"/>
        <end position="118"/>
    </location>
</feature>
<dbReference type="AlphaFoldDB" id="A0A4S8R3Q7"/>
<evidence type="ECO:0000313" key="3">
    <source>
        <dbReference type="Proteomes" id="UP000308671"/>
    </source>
</evidence>
<dbReference type="EMBL" id="PQXL01000078">
    <property type="protein sequence ID" value="THV52463.1"/>
    <property type="molecule type" value="Genomic_DNA"/>
</dbReference>
<protein>
    <submittedName>
        <fullName evidence="2">Uncharacterized protein</fullName>
    </submittedName>
</protein>
<dbReference type="Proteomes" id="UP000308671">
    <property type="component" value="Unassembled WGS sequence"/>
</dbReference>
<gene>
    <name evidence="2" type="ORF">BGAL_0078g00120</name>
</gene>